<dbReference type="SMART" id="SM00896">
    <property type="entry name" value="FDX-ACB"/>
    <property type="match status" value="1"/>
</dbReference>
<evidence type="ECO:0000256" key="11">
    <source>
        <dbReference type="ARBA" id="ARBA00022917"/>
    </source>
</evidence>
<evidence type="ECO:0000259" key="13">
    <source>
        <dbReference type="PROSITE" id="PS51447"/>
    </source>
</evidence>
<evidence type="ECO:0000256" key="9">
    <source>
        <dbReference type="ARBA" id="ARBA00022842"/>
    </source>
</evidence>
<reference evidence="14" key="1">
    <citation type="journal article" date="2013" name="Environ. Microbiol.">
        <title>Microbiota from the distal guts of lean and obese adolescents exhibit partial functional redundancy besides clear differences in community structure.</title>
        <authorList>
            <person name="Ferrer M."/>
            <person name="Ruiz A."/>
            <person name="Lanza F."/>
            <person name="Haange S.B."/>
            <person name="Oberbach A."/>
            <person name="Till H."/>
            <person name="Bargiela R."/>
            <person name="Campoy C."/>
            <person name="Segura M.T."/>
            <person name="Richter M."/>
            <person name="von Bergen M."/>
            <person name="Seifert J."/>
            <person name="Suarez A."/>
        </authorList>
    </citation>
    <scope>NUCLEOTIDE SEQUENCE</scope>
</reference>
<dbReference type="GO" id="GO:0000049">
    <property type="term" value="F:tRNA binding"/>
    <property type="evidence" value="ECO:0007669"/>
    <property type="project" value="UniProtKB-KW"/>
</dbReference>
<evidence type="ECO:0000256" key="2">
    <source>
        <dbReference type="ARBA" id="ARBA00004496"/>
    </source>
</evidence>
<keyword evidence="10" id="KW-0694">RNA-binding</keyword>
<dbReference type="PANTHER" id="PTHR10947:SF0">
    <property type="entry name" value="PHENYLALANINE--TRNA LIGASE BETA SUBUNIT"/>
    <property type="match status" value="1"/>
</dbReference>
<gene>
    <name evidence="14" type="ORF">OBE_09072</name>
</gene>
<dbReference type="Gene3D" id="3.30.70.380">
    <property type="entry name" value="Ferrodoxin-fold anticodon-binding domain"/>
    <property type="match status" value="1"/>
</dbReference>
<keyword evidence="11" id="KW-0648">Protein biosynthesis</keyword>
<evidence type="ECO:0000256" key="7">
    <source>
        <dbReference type="ARBA" id="ARBA00022741"/>
    </source>
</evidence>
<evidence type="ECO:0000256" key="6">
    <source>
        <dbReference type="ARBA" id="ARBA00022723"/>
    </source>
</evidence>
<dbReference type="GO" id="GO:0006432">
    <property type="term" value="P:phenylalanyl-tRNA aminoacylation"/>
    <property type="evidence" value="ECO:0007669"/>
    <property type="project" value="InterPro"/>
</dbReference>
<dbReference type="InterPro" id="IPR005121">
    <property type="entry name" value="Fdx_antiC-bd"/>
</dbReference>
<keyword evidence="12 14" id="KW-0030">Aminoacyl-tRNA synthetase</keyword>
<dbReference type="AlphaFoldDB" id="K1SY05"/>
<dbReference type="SUPFAM" id="SSF55681">
    <property type="entry name" value="Class II aaRS and biotin synthetases"/>
    <property type="match status" value="1"/>
</dbReference>
<keyword evidence="9" id="KW-0460">Magnesium</keyword>
<dbReference type="InterPro" id="IPR045060">
    <property type="entry name" value="Phe-tRNA-ligase_IIc_bsu"/>
</dbReference>
<dbReference type="PROSITE" id="PS51447">
    <property type="entry name" value="FDX_ACB"/>
    <property type="match status" value="1"/>
</dbReference>
<keyword evidence="8" id="KW-0067">ATP-binding</keyword>
<dbReference type="InterPro" id="IPR045864">
    <property type="entry name" value="aa-tRNA-synth_II/BPL/LPL"/>
</dbReference>
<accession>K1SY05</accession>
<evidence type="ECO:0000256" key="12">
    <source>
        <dbReference type="ARBA" id="ARBA00023146"/>
    </source>
</evidence>
<evidence type="ECO:0000256" key="4">
    <source>
        <dbReference type="ARBA" id="ARBA00022555"/>
    </source>
</evidence>
<keyword evidence="5 14" id="KW-0436">Ligase</keyword>
<sequence>MRTTILPSMLEILTRNYNYRNKAVRLYEIGKVYFARPDGMADEPKLLCLGGYGGGMDFFQLKGAVERILAGLRITDVTFEAEHDNPSYHPGRCAKVYAGGKLLGVLGQIHPLAAANYGVDAELYTAELWLGELLAARGATPVYTPLPRFPAVTRDIAIVCAADIPVAKLSACILAAGGQYLKGCELFDVYTGAPIPVGYKSVAFSLTLRADDQTLTDDHAEETMQSVLKALKETFNATIR</sequence>
<dbReference type="GO" id="GO:0046872">
    <property type="term" value="F:metal ion binding"/>
    <property type="evidence" value="ECO:0007669"/>
    <property type="project" value="UniProtKB-KW"/>
</dbReference>
<evidence type="ECO:0000256" key="5">
    <source>
        <dbReference type="ARBA" id="ARBA00022598"/>
    </source>
</evidence>
<dbReference type="PANTHER" id="PTHR10947">
    <property type="entry name" value="PHENYLALANYL-TRNA SYNTHETASE BETA CHAIN AND LEUCINE-RICH REPEAT-CONTAINING PROTEIN 47"/>
    <property type="match status" value="1"/>
</dbReference>
<dbReference type="GO" id="GO:0005524">
    <property type="term" value="F:ATP binding"/>
    <property type="evidence" value="ECO:0007669"/>
    <property type="project" value="UniProtKB-KW"/>
</dbReference>
<dbReference type="GO" id="GO:0004826">
    <property type="term" value="F:phenylalanine-tRNA ligase activity"/>
    <property type="evidence" value="ECO:0007669"/>
    <property type="project" value="UniProtKB-EC"/>
</dbReference>
<feature type="domain" description="FDX-ACB" evidence="13">
    <location>
        <begin position="147"/>
        <end position="240"/>
    </location>
</feature>
<evidence type="ECO:0000256" key="10">
    <source>
        <dbReference type="ARBA" id="ARBA00022884"/>
    </source>
</evidence>
<dbReference type="CDD" id="cd00769">
    <property type="entry name" value="PheRS_beta_core"/>
    <property type="match status" value="1"/>
</dbReference>
<dbReference type="Pfam" id="PF03147">
    <property type="entry name" value="FDX-ACB"/>
    <property type="match status" value="1"/>
</dbReference>
<keyword evidence="7" id="KW-0547">Nucleotide-binding</keyword>
<keyword evidence="3" id="KW-0963">Cytoplasm</keyword>
<evidence type="ECO:0000313" key="14">
    <source>
        <dbReference type="EMBL" id="EKC60244.1"/>
    </source>
</evidence>
<keyword evidence="6" id="KW-0479">Metal-binding</keyword>
<dbReference type="EMBL" id="AJWZ01006276">
    <property type="protein sequence ID" value="EKC60244.1"/>
    <property type="molecule type" value="Genomic_DNA"/>
</dbReference>
<dbReference type="InterPro" id="IPR036690">
    <property type="entry name" value="Fdx_antiC-bd_sf"/>
</dbReference>
<proteinExistence type="predicted"/>
<comment type="subcellular location">
    <subcellularLocation>
        <location evidence="2">Cytoplasm</location>
    </subcellularLocation>
</comment>
<dbReference type="SUPFAM" id="SSF54991">
    <property type="entry name" value="Anticodon-binding domain of PheRS"/>
    <property type="match status" value="1"/>
</dbReference>
<dbReference type="GO" id="GO:0009328">
    <property type="term" value="C:phenylalanine-tRNA ligase complex"/>
    <property type="evidence" value="ECO:0007669"/>
    <property type="project" value="TreeGrafter"/>
</dbReference>
<dbReference type="FunFam" id="3.30.70.380:FF:000001">
    <property type="entry name" value="Phenylalanine--tRNA ligase beta subunit"/>
    <property type="match status" value="1"/>
</dbReference>
<keyword evidence="4" id="KW-0820">tRNA-binding</keyword>
<dbReference type="Gene3D" id="3.30.930.10">
    <property type="entry name" value="Bira Bifunctional Protein, Domain 2"/>
    <property type="match status" value="1"/>
</dbReference>
<organism evidence="14">
    <name type="scientific">human gut metagenome</name>
    <dbReference type="NCBI Taxonomy" id="408170"/>
    <lineage>
        <taxon>unclassified sequences</taxon>
        <taxon>metagenomes</taxon>
        <taxon>organismal metagenomes</taxon>
    </lineage>
</organism>
<dbReference type="Pfam" id="PF17759">
    <property type="entry name" value="tRNA_synthFbeta"/>
    <property type="match status" value="1"/>
</dbReference>
<comment type="caution">
    <text evidence="14">The sequence shown here is derived from an EMBL/GenBank/DDBJ whole genome shotgun (WGS) entry which is preliminary data.</text>
</comment>
<evidence type="ECO:0000256" key="8">
    <source>
        <dbReference type="ARBA" id="ARBA00022840"/>
    </source>
</evidence>
<dbReference type="InterPro" id="IPR041616">
    <property type="entry name" value="PheRS_beta_core"/>
</dbReference>
<comment type="cofactor">
    <cofactor evidence="1">
        <name>Mg(2+)</name>
        <dbReference type="ChEBI" id="CHEBI:18420"/>
    </cofactor>
</comment>
<protein>
    <submittedName>
        <fullName evidence="14">Phenylalanyl-tRNA synthetase beta subunit</fullName>
        <ecNumber evidence="14">6.1.1.20</ecNumber>
    </submittedName>
</protein>
<dbReference type="EC" id="6.1.1.20" evidence="14"/>
<evidence type="ECO:0000256" key="1">
    <source>
        <dbReference type="ARBA" id="ARBA00001946"/>
    </source>
</evidence>
<evidence type="ECO:0000256" key="3">
    <source>
        <dbReference type="ARBA" id="ARBA00022490"/>
    </source>
</evidence>
<name>K1SY05_9ZZZZ</name>